<accession>A0A674GI50</accession>
<dbReference type="PROSITE" id="PS50892">
    <property type="entry name" value="V_SNARE"/>
    <property type="match status" value="1"/>
</dbReference>
<dbReference type="GO" id="GO:0000139">
    <property type="term" value="C:Golgi membrane"/>
    <property type="evidence" value="ECO:0007669"/>
    <property type="project" value="UniProtKB-SubCell"/>
</dbReference>
<gene>
    <name evidence="15" type="primary">YKT6</name>
</gene>
<evidence type="ECO:0000313" key="15">
    <source>
        <dbReference type="Ensembl" id="ENSTGUP00000022065.1"/>
    </source>
</evidence>
<reference evidence="15 16" key="1">
    <citation type="journal article" date="2010" name="Nature">
        <title>The genome of a songbird.</title>
        <authorList>
            <person name="Warren W.C."/>
            <person name="Clayton D.F."/>
            <person name="Ellegren H."/>
            <person name="Arnold A.P."/>
            <person name="Hillier L.W."/>
            <person name="Kunstner A."/>
            <person name="Searle S."/>
            <person name="White S."/>
            <person name="Vilella A.J."/>
            <person name="Fairley S."/>
            <person name="Heger A."/>
            <person name="Kong L."/>
            <person name="Ponting C.P."/>
            <person name="Jarvis E.D."/>
            <person name="Mello C.V."/>
            <person name="Minx P."/>
            <person name="Lovell P."/>
            <person name="Velho T.A."/>
            <person name="Ferris M."/>
            <person name="Balakrishnan C.N."/>
            <person name="Sinha S."/>
            <person name="Blatti C."/>
            <person name="London S.E."/>
            <person name="Li Y."/>
            <person name="Lin Y.C."/>
            <person name="George J."/>
            <person name="Sweedler J."/>
            <person name="Southey B."/>
            <person name="Gunaratne P."/>
            <person name="Watson M."/>
            <person name="Nam K."/>
            <person name="Backstrom N."/>
            <person name="Smeds L."/>
            <person name="Nabholz B."/>
            <person name="Itoh Y."/>
            <person name="Whitney O."/>
            <person name="Pfenning A.R."/>
            <person name="Howard J."/>
            <person name="Volker M."/>
            <person name="Skinner B.M."/>
            <person name="Griffin D.K."/>
            <person name="Ye L."/>
            <person name="McLaren W.M."/>
            <person name="Flicek P."/>
            <person name="Quesada V."/>
            <person name="Velasco G."/>
            <person name="Lopez-Otin C."/>
            <person name="Puente X.S."/>
            <person name="Olender T."/>
            <person name="Lancet D."/>
            <person name="Smit A.F."/>
            <person name="Hubley R."/>
            <person name="Konkel M.K."/>
            <person name="Walker J.A."/>
            <person name="Batzer M.A."/>
            <person name="Gu W."/>
            <person name="Pollock D.D."/>
            <person name="Chen L."/>
            <person name="Cheng Z."/>
            <person name="Eichler E.E."/>
            <person name="Stapley J."/>
            <person name="Slate J."/>
            <person name="Ekblom R."/>
            <person name="Birkhead T."/>
            <person name="Burke T."/>
            <person name="Burt D."/>
            <person name="Scharff C."/>
            <person name="Adam I."/>
            <person name="Richard H."/>
            <person name="Sultan M."/>
            <person name="Soldatov A."/>
            <person name="Lehrach H."/>
            <person name="Edwards S.V."/>
            <person name="Yang S.P."/>
            <person name="Li X."/>
            <person name="Graves T."/>
            <person name="Fulton L."/>
            <person name="Nelson J."/>
            <person name="Chinwalla A."/>
            <person name="Hou S."/>
            <person name="Mardis E.R."/>
            <person name="Wilson R.K."/>
        </authorList>
    </citation>
    <scope>NUCLEOTIDE SEQUENCE [LARGE SCALE GENOMIC DNA]</scope>
</reference>
<reference evidence="15" key="2">
    <citation type="submission" date="2025-08" db="UniProtKB">
        <authorList>
            <consortium name="Ensembl"/>
        </authorList>
    </citation>
    <scope>IDENTIFICATION</scope>
</reference>
<feature type="domain" description="Longin" evidence="13">
    <location>
        <begin position="8"/>
        <end position="127"/>
    </location>
</feature>
<dbReference type="FunFam" id="3.30.450.50:FF:000013">
    <property type="entry name" value="Synaptobrevin homolog YKT6"/>
    <property type="match status" value="1"/>
</dbReference>
<evidence type="ECO:0000256" key="7">
    <source>
        <dbReference type="ARBA" id="ARBA00023288"/>
    </source>
</evidence>
<reference evidence="15" key="3">
    <citation type="submission" date="2025-09" db="UniProtKB">
        <authorList>
            <consortium name="Ensembl"/>
        </authorList>
    </citation>
    <scope>IDENTIFICATION</scope>
</reference>
<dbReference type="FunCoup" id="A0A674GI50">
    <property type="interactions" value="1131"/>
</dbReference>
<keyword evidence="6" id="KW-0564">Palmitate</keyword>
<dbReference type="GO" id="GO:0006888">
    <property type="term" value="P:endoplasmic reticulum to Golgi vesicle-mediated transport"/>
    <property type="evidence" value="ECO:0007669"/>
    <property type="project" value="TreeGrafter"/>
</dbReference>
<dbReference type="InterPro" id="IPR045848">
    <property type="entry name" value="R-SNARE_YKT6"/>
</dbReference>
<evidence type="ECO:0000259" key="14">
    <source>
        <dbReference type="PROSITE" id="PS50892"/>
    </source>
</evidence>
<dbReference type="Gene3D" id="1.20.5.110">
    <property type="match status" value="1"/>
</dbReference>
<feature type="region of interest" description="Disordered" evidence="12">
    <location>
        <begin position="263"/>
        <end position="351"/>
    </location>
</feature>
<evidence type="ECO:0000313" key="16">
    <source>
        <dbReference type="Proteomes" id="UP000007754"/>
    </source>
</evidence>
<dbReference type="SUPFAM" id="SSF58038">
    <property type="entry name" value="SNARE fusion complex"/>
    <property type="match status" value="1"/>
</dbReference>
<dbReference type="SMART" id="SM01270">
    <property type="entry name" value="Longin"/>
    <property type="match status" value="1"/>
</dbReference>
<dbReference type="PROSITE" id="PS50859">
    <property type="entry name" value="LONGIN"/>
    <property type="match status" value="1"/>
</dbReference>
<evidence type="ECO:0000256" key="4">
    <source>
        <dbReference type="ARBA" id="ARBA00022927"/>
    </source>
</evidence>
<dbReference type="Gene3D" id="3.30.450.50">
    <property type="entry name" value="Longin domain"/>
    <property type="match status" value="1"/>
</dbReference>
<organism evidence="15 16">
    <name type="scientific">Taeniopygia guttata</name>
    <name type="common">Zebra finch</name>
    <name type="synonym">Poephila guttata</name>
    <dbReference type="NCBI Taxonomy" id="59729"/>
    <lineage>
        <taxon>Eukaryota</taxon>
        <taxon>Metazoa</taxon>
        <taxon>Chordata</taxon>
        <taxon>Craniata</taxon>
        <taxon>Vertebrata</taxon>
        <taxon>Euteleostomi</taxon>
        <taxon>Archelosauria</taxon>
        <taxon>Archosauria</taxon>
        <taxon>Dinosauria</taxon>
        <taxon>Saurischia</taxon>
        <taxon>Theropoda</taxon>
        <taxon>Coelurosauria</taxon>
        <taxon>Aves</taxon>
        <taxon>Neognathae</taxon>
        <taxon>Neoaves</taxon>
        <taxon>Telluraves</taxon>
        <taxon>Australaves</taxon>
        <taxon>Passeriformes</taxon>
        <taxon>Passeroidea</taxon>
        <taxon>Estrildidae</taxon>
        <taxon>Estrildinae</taxon>
        <taxon>Taeniopygia</taxon>
    </lineage>
</organism>
<evidence type="ECO:0000256" key="3">
    <source>
        <dbReference type="ARBA" id="ARBA00022481"/>
    </source>
</evidence>
<dbReference type="PANTHER" id="PTHR45806:SF1">
    <property type="entry name" value="SYNAPTOBREVIN HOMOLOG YKT6"/>
    <property type="match status" value="1"/>
</dbReference>
<evidence type="ECO:0000256" key="5">
    <source>
        <dbReference type="ARBA" id="ARBA00023136"/>
    </source>
</evidence>
<dbReference type="Pfam" id="PF13774">
    <property type="entry name" value="Longin"/>
    <property type="match status" value="1"/>
</dbReference>
<dbReference type="InterPro" id="IPR042855">
    <property type="entry name" value="V_SNARE_CC"/>
</dbReference>
<keyword evidence="16" id="KW-1185">Reference proteome</keyword>
<dbReference type="GeneTree" id="ENSGT00390000015164"/>
<dbReference type="GO" id="GO:0015031">
    <property type="term" value="P:protein transport"/>
    <property type="evidence" value="ECO:0007669"/>
    <property type="project" value="UniProtKB-KW"/>
</dbReference>
<evidence type="ECO:0000256" key="8">
    <source>
        <dbReference type="ARBA" id="ARBA00023289"/>
    </source>
</evidence>
<evidence type="ECO:0000256" key="9">
    <source>
        <dbReference type="ARBA" id="ARBA00025256"/>
    </source>
</evidence>
<dbReference type="Ensembl" id="ENSTGUT00000045316.1">
    <property type="protein sequence ID" value="ENSTGUP00000022065.1"/>
    <property type="gene ID" value="ENSTGUG00000021816.1"/>
</dbReference>
<sequence length="351" mass="37829">MRLYSLSVLYKGEPRARLLKAAYDVSSFSFFQRSSVQEFMTFTSQLIVERSALGSRASVKEQDYLCHVYVRSDGLAGVVIADNEYPQRVCFTLLDKVLDEFSRQVSKMDWPSASPASINYSALDGYLSKYQNPRDADPMTRVQAELDETKIILHNTMESLLERGEKLDDLVSKSEVLGAQSKAFYKTVGVRVTPSPREPGGVQSHPWGAQLCVPGRDHPCSPRRGVQGAWRPQLQPPAPPWGCPAPCPGPCPSQLLAPALATRKGASGPSTFVLGPPPAGEGMCGTPKPSGSFTDGFPSLPRPESRTPAVKSCDVEPGVSTSGPPALHPPPQPPQGCSWGWAGGPQPPGLM</sequence>
<dbReference type="GO" id="GO:0005484">
    <property type="term" value="F:SNAP receptor activity"/>
    <property type="evidence" value="ECO:0007669"/>
    <property type="project" value="TreeGrafter"/>
</dbReference>
<dbReference type="Proteomes" id="UP000007754">
    <property type="component" value="Chromosome 22"/>
</dbReference>
<evidence type="ECO:0000256" key="10">
    <source>
        <dbReference type="ARBA" id="ARBA00025701"/>
    </source>
</evidence>
<dbReference type="InterPro" id="IPR010908">
    <property type="entry name" value="Longin_dom"/>
</dbReference>
<keyword evidence="11" id="KW-0175">Coiled coil</keyword>
<dbReference type="InParanoid" id="A0A674GI50"/>
<comment type="function">
    <text evidence="9">Vesicular soluble NSF attachment protein receptor (v-SNARE) mediating vesicle docking and fusion to a specific acceptor cellular compartment. Functions in endoplasmic reticulum to Golgi transport; as part of a SNARE complex composed of GOSR1, GOSR2 and STX5. Functions in early/recycling endosome to TGN transport; as part of a SNARE complex composed of BET1L, GOSR1 and STX5. Has a S-palmitoyl transferase activity.</text>
</comment>
<feature type="domain" description="V-SNARE coiled-coil homology" evidence="14">
    <location>
        <begin position="138"/>
        <end position="199"/>
    </location>
</feature>
<keyword evidence="3" id="KW-0488">Methylation</keyword>
<keyword evidence="5" id="KW-0472">Membrane</keyword>
<comment type="similarity">
    <text evidence="2">Belongs to the synaptobrevin family.</text>
</comment>
<dbReference type="CDD" id="cd15867">
    <property type="entry name" value="R-SNARE_YKT6"/>
    <property type="match status" value="1"/>
</dbReference>
<evidence type="ECO:0000256" key="11">
    <source>
        <dbReference type="PROSITE-ProRule" id="PRU00290"/>
    </source>
</evidence>
<evidence type="ECO:0000256" key="12">
    <source>
        <dbReference type="SAM" id="MobiDB-lite"/>
    </source>
</evidence>
<keyword evidence="4" id="KW-0813">Transport</keyword>
<dbReference type="CDD" id="cd14824">
    <property type="entry name" value="Longin"/>
    <property type="match status" value="1"/>
</dbReference>
<dbReference type="SUPFAM" id="SSF64356">
    <property type="entry name" value="SNARE-like"/>
    <property type="match status" value="1"/>
</dbReference>
<name>A0A674GI50_TAEGU</name>
<dbReference type="PANTHER" id="PTHR45806">
    <property type="entry name" value="SYNAPTOBREVIN HOMOLOG YKT6"/>
    <property type="match status" value="1"/>
</dbReference>
<keyword evidence="8" id="KW-0636">Prenylation</keyword>
<keyword evidence="4" id="KW-0653">Protein transport</keyword>
<evidence type="ECO:0000256" key="2">
    <source>
        <dbReference type="ARBA" id="ARBA00008025"/>
    </source>
</evidence>
<dbReference type="GO" id="GO:0030659">
    <property type="term" value="C:cytoplasmic vesicle membrane"/>
    <property type="evidence" value="ECO:0007669"/>
    <property type="project" value="UniProtKB-SubCell"/>
</dbReference>
<evidence type="ECO:0000256" key="1">
    <source>
        <dbReference type="ARBA" id="ARBA00004444"/>
    </source>
</evidence>
<protein>
    <submittedName>
        <fullName evidence="15">YKT6 v-SNARE homolog</fullName>
    </submittedName>
</protein>
<proteinExistence type="inferred from homology"/>
<comment type="subcellular location">
    <subcellularLocation>
        <location evidence="10">Cytoplasmic vesicle membrane</location>
        <topology evidence="10">Lipid-anchor</topology>
        <orientation evidence="10">Cytoplasmic side</orientation>
    </subcellularLocation>
    <subcellularLocation>
        <location evidence="1">Golgi apparatus membrane</location>
        <topology evidence="1">Lipid-anchor</topology>
        <orientation evidence="1">Cytoplasmic side</orientation>
    </subcellularLocation>
</comment>
<dbReference type="Pfam" id="PF00957">
    <property type="entry name" value="Synaptobrevin"/>
    <property type="match status" value="1"/>
</dbReference>
<evidence type="ECO:0000259" key="13">
    <source>
        <dbReference type="PROSITE" id="PS50859"/>
    </source>
</evidence>
<dbReference type="InterPro" id="IPR011012">
    <property type="entry name" value="Longin-like_dom_sf"/>
</dbReference>
<keyword evidence="7" id="KW-0449">Lipoprotein</keyword>
<evidence type="ECO:0000256" key="6">
    <source>
        <dbReference type="ARBA" id="ARBA00023139"/>
    </source>
</evidence>
<dbReference type="AlphaFoldDB" id="A0A674GI50"/>